<dbReference type="PANTHER" id="PTHR12475">
    <property type="match status" value="1"/>
</dbReference>
<sequence>MYPFFRFAWQLWSVRSLAPMAITDEHVSHHLCMPWDLDGFLELNNGRTLTLYDLGRFGAGARVGLSSVLRQRRWGLAVAGCSVRYRKRVTALQRIEMRTRCISWDARFIYIVQSMWVGGTCTSEALMRTAVTSRAGTVPPSEVMDALGWEGPAPEPPAWVAAWIEAEGTRPWPPQGPAAVPEGHVPPTV</sequence>
<dbReference type="RefSeq" id="WP_220750042.1">
    <property type="nucleotide sequence ID" value="NZ_BPFH01000006.1"/>
</dbReference>
<evidence type="ECO:0000313" key="1">
    <source>
        <dbReference type="EMBL" id="GIT96549.1"/>
    </source>
</evidence>
<reference evidence="1 2" key="1">
    <citation type="submission" date="2021-05" db="EMBL/GenBank/DDBJ databases">
        <title>Bacteria Genome sequencing.</title>
        <authorList>
            <person name="Takabe Y."/>
            <person name="Nakajima Y."/>
            <person name="Suzuki S."/>
            <person name="Shiozaki T."/>
        </authorList>
    </citation>
    <scope>NUCLEOTIDE SEQUENCE [LARGE SCALE GENOMIC DNA]</scope>
    <source>
        <strain evidence="1 2">AI_62</strain>
    </source>
</reference>
<name>A0ABQ4NQ60_9RHOB</name>
<dbReference type="Proteomes" id="UP000786693">
    <property type="component" value="Unassembled WGS sequence"/>
</dbReference>
<dbReference type="Gene3D" id="3.10.129.10">
    <property type="entry name" value="Hotdog Thioesterase"/>
    <property type="match status" value="1"/>
</dbReference>
<keyword evidence="2" id="KW-1185">Reference proteome</keyword>
<proteinExistence type="predicted"/>
<dbReference type="SUPFAM" id="SSF54637">
    <property type="entry name" value="Thioesterase/thiol ester dehydrase-isomerase"/>
    <property type="match status" value="1"/>
</dbReference>
<gene>
    <name evidence="1" type="ORF">JANAI62_31720</name>
</gene>
<organism evidence="1 2">
    <name type="scientific">Jannaschia pagri</name>
    <dbReference type="NCBI Taxonomy" id="2829797"/>
    <lineage>
        <taxon>Bacteria</taxon>
        <taxon>Pseudomonadati</taxon>
        <taxon>Pseudomonadota</taxon>
        <taxon>Alphaproteobacteria</taxon>
        <taxon>Rhodobacterales</taxon>
        <taxon>Roseobacteraceae</taxon>
        <taxon>Jannaschia</taxon>
    </lineage>
</organism>
<dbReference type="PANTHER" id="PTHR12475:SF4">
    <property type="entry name" value="PROTEIN THEM6"/>
    <property type="match status" value="1"/>
</dbReference>
<dbReference type="InterPro" id="IPR051490">
    <property type="entry name" value="THEM6_lcsJ_thioesterase"/>
</dbReference>
<dbReference type="CDD" id="cd00586">
    <property type="entry name" value="4HBT"/>
    <property type="match status" value="1"/>
</dbReference>
<protein>
    <submittedName>
        <fullName evidence="1">Thioeseterase</fullName>
    </submittedName>
</protein>
<dbReference type="Pfam" id="PF13279">
    <property type="entry name" value="4HBT_2"/>
    <property type="match status" value="1"/>
</dbReference>
<dbReference type="EMBL" id="BPFH01000006">
    <property type="protein sequence ID" value="GIT96549.1"/>
    <property type="molecule type" value="Genomic_DNA"/>
</dbReference>
<comment type="caution">
    <text evidence="1">The sequence shown here is derived from an EMBL/GenBank/DDBJ whole genome shotgun (WGS) entry which is preliminary data.</text>
</comment>
<evidence type="ECO:0000313" key="2">
    <source>
        <dbReference type="Proteomes" id="UP000786693"/>
    </source>
</evidence>
<dbReference type="InterPro" id="IPR029069">
    <property type="entry name" value="HotDog_dom_sf"/>
</dbReference>
<accession>A0ABQ4NQ60</accession>